<proteinExistence type="predicted"/>
<accession>A0A914R0V0</accession>
<sequence>MFLHYDVFQRIGEGLKEGLQKSEEHGKIPIMDAYSPRVASVVPRVRCGGSFRPLLWNIPNGNASSNSPILEHIFNGHIQNDTFCCLNELNRVTETLFIGYGEEMYVCFRVCSHH</sequence>
<name>A0A914R0V0_PAREQ</name>
<dbReference type="AlphaFoldDB" id="A0A914R0V0"/>
<dbReference type="Proteomes" id="UP000887564">
    <property type="component" value="Unplaced"/>
</dbReference>
<dbReference type="WBParaSite" id="PEQ_0000023501-mRNA-1">
    <property type="protein sequence ID" value="PEQ_0000023501-mRNA-1"/>
    <property type="gene ID" value="PEQ_0000023501"/>
</dbReference>
<reference evidence="2" key="1">
    <citation type="submission" date="2022-11" db="UniProtKB">
        <authorList>
            <consortium name="WormBaseParasite"/>
        </authorList>
    </citation>
    <scope>IDENTIFICATION</scope>
</reference>
<organism evidence="1 2">
    <name type="scientific">Parascaris equorum</name>
    <name type="common">Equine roundworm</name>
    <dbReference type="NCBI Taxonomy" id="6256"/>
    <lineage>
        <taxon>Eukaryota</taxon>
        <taxon>Metazoa</taxon>
        <taxon>Ecdysozoa</taxon>
        <taxon>Nematoda</taxon>
        <taxon>Chromadorea</taxon>
        <taxon>Rhabditida</taxon>
        <taxon>Spirurina</taxon>
        <taxon>Ascaridomorpha</taxon>
        <taxon>Ascaridoidea</taxon>
        <taxon>Ascarididae</taxon>
        <taxon>Parascaris</taxon>
    </lineage>
</organism>
<protein>
    <submittedName>
        <fullName evidence="2">Uncharacterized protein</fullName>
    </submittedName>
</protein>
<evidence type="ECO:0000313" key="1">
    <source>
        <dbReference type="Proteomes" id="UP000887564"/>
    </source>
</evidence>
<evidence type="ECO:0000313" key="2">
    <source>
        <dbReference type="WBParaSite" id="PEQ_0000023501-mRNA-1"/>
    </source>
</evidence>
<keyword evidence="1" id="KW-1185">Reference proteome</keyword>